<proteinExistence type="predicted"/>
<dbReference type="AlphaFoldDB" id="A0A0C5W7T8"/>
<dbReference type="RefSeq" id="WP_044637909.1">
    <property type="nucleotide sequence ID" value="NZ_CP007202.1"/>
</dbReference>
<sequence>MKKALKIFGISILIILALLLALPFAFQGQIKDIVKRFINENVNAKVEFSDVSLSFIKSFPKVHVGINDLLITNFEPFKDQTLVSAKNIAFSMSVKELFKSASDGPLEVNAITVDKAMLTLKTDSFGNTNYDISKDKANASTEASSFAFDIDHYSINNSAITYIDDVSKMSLYISELNHTGSGIFSAEDSELDTKTEAHVSFTFDSINYLNNNPVKLDALIGLDLNNSKYTFKKNQGFINKLPLEFKGWVQLLENGQDIDITFENPESDFKNFLAVIPETYSKNINGVETTGEFKVKGIIKGMSTDTTIPKLDIQITSNNASFKYPDLPKRVENIVINTAIKNTTGLVDDTYIDINTLNFKIDNDVFKSSATLKNITKNMLVNANIDGVLNLANLSKAYPIDLEHRLTGILKAKLNTAFDMEALETNAYARIKNSGAASLSNFEFTSEEMVHPFNISEASLTFNPETVSLNNFKAKTGESDINATGTIKNLMGFLLSNNKLQGNFNLNSNVFKVSDFMAEESNETANKTNTPTEALKIPAFFDCTLNASANTVVYDNLNLKDVKGVLTIKYEQASITNLTSSIFDGALAINGDVSTKNETPTFNFNLGANNFDISKSFKGLELLQSLAPIANFIQGKLNTNISLSGNLGDDFTPNLSTVSGNALAELLSTKISENQSALLSKLTSSLNFIDFNKLNLKDLKTKLEFKDGKVSVKPFQIKYEDITIDVVGSHGFDKTLNYNAVFNVPAKYLGSEINRLIGKIDTKEANNISIPVTANITGNFTSPSVKTDLTSGVSNLTKQLIEIEKQKLIGQGKDKAKDLLSGLINGNKTKSDSLKTQQNNSVKNVLGGILEGNKTPTDSTKTNTTTNAVKNVLGNLLGSKKKAKDTVKQPGFLLNKMQ</sequence>
<name>A0A0C5W7T8_9FLAO</name>
<accession>A0A0C5W7T8</accession>
<dbReference type="GO" id="GO:0005886">
    <property type="term" value="C:plasma membrane"/>
    <property type="evidence" value="ECO:0007669"/>
    <property type="project" value="TreeGrafter"/>
</dbReference>
<evidence type="ECO:0000313" key="2">
    <source>
        <dbReference type="Proteomes" id="UP000032229"/>
    </source>
</evidence>
<dbReference type="EMBL" id="CP007202">
    <property type="protein sequence ID" value="AJR03213.1"/>
    <property type="molecule type" value="Genomic_DNA"/>
</dbReference>
<reference evidence="1 2" key="1">
    <citation type="submission" date="2014-02" db="EMBL/GenBank/DDBJ databases">
        <authorList>
            <person name="Young C.-C."/>
            <person name="Hameed A."/>
            <person name="Huang H.-C."/>
            <person name="Shahina M."/>
        </authorList>
    </citation>
    <scope>NUCLEOTIDE SEQUENCE [LARGE SCALE GENOMIC DNA]</scope>
    <source>
        <strain evidence="1 2">CC-SAMT-1</strain>
    </source>
</reference>
<dbReference type="HOGENOM" id="CLU_011472_0_0_10"/>
<dbReference type="InterPro" id="IPR052894">
    <property type="entry name" value="AsmA-related"/>
</dbReference>
<evidence type="ECO:0000313" key="1">
    <source>
        <dbReference type="EMBL" id="AJR03213.1"/>
    </source>
</evidence>
<dbReference type="PATRIC" id="fig|1454006.5.peg.1110"/>
<dbReference type="GO" id="GO:0090313">
    <property type="term" value="P:regulation of protein targeting to membrane"/>
    <property type="evidence" value="ECO:0007669"/>
    <property type="project" value="TreeGrafter"/>
</dbReference>
<keyword evidence="2" id="KW-1185">Reference proteome</keyword>
<dbReference type="PANTHER" id="PTHR30441">
    <property type="entry name" value="DUF748 DOMAIN-CONTAINING PROTEIN"/>
    <property type="match status" value="1"/>
</dbReference>
<protein>
    <submittedName>
        <fullName evidence="1">Membrane protein</fullName>
    </submittedName>
</protein>
<dbReference type="STRING" id="1454006.AW14_05660"/>
<organism evidence="1 2">
    <name type="scientific">Siansivirga zeaxanthinifaciens CC-SAMT-1</name>
    <dbReference type="NCBI Taxonomy" id="1454006"/>
    <lineage>
        <taxon>Bacteria</taxon>
        <taxon>Pseudomonadati</taxon>
        <taxon>Bacteroidota</taxon>
        <taxon>Flavobacteriia</taxon>
        <taxon>Flavobacteriales</taxon>
        <taxon>Flavobacteriaceae</taxon>
        <taxon>Siansivirga</taxon>
    </lineage>
</organism>
<dbReference type="KEGG" id="sze:AW14_05660"/>
<dbReference type="Proteomes" id="UP000032229">
    <property type="component" value="Chromosome"/>
</dbReference>
<dbReference type="OrthoDB" id="596403at2"/>
<gene>
    <name evidence="1" type="ORF">AW14_05660</name>
</gene>
<dbReference type="PANTHER" id="PTHR30441:SF8">
    <property type="entry name" value="DUF748 DOMAIN-CONTAINING PROTEIN"/>
    <property type="match status" value="1"/>
</dbReference>